<proteinExistence type="predicted"/>
<dbReference type="AlphaFoldDB" id="A0A428NSB9"/>
<protein>
    <submittedName>
        <fullName evidence="2">Uncharacterized protein</fullName>
    </submittedName>
</protein>
<dbReference type="Proteomes" id="UP000288168">
    <property type="component" value="Unassembled WGS sequence"/>
</dbReference>
<keyword evidence="3" id="KW-1185">Reference proteome</keyword>
<feature type="compositionally biased region" description="Polar residues" evidence="1">
    <location>
        <begin position="145"/>
        <end position="160"/>
    </location>
</feature>
<dbReference type="EMBL" id="NKCI01000315">
    <property type="protein sequence ID" value="RSL43696.1"/>
    <property type="molecule type" value="Genomic_DNA"/>
</dbReference>
<evidence type="ECO:0000313" key="2">
    <source>
        <dbReference type="EMBL" id="RSL43696.1"/>
    </source>
</evidence>
<feature type="region of interest" description="Disordered" evidence="1">
    <location>
        <begin position="145"/>
        <end position="168"/>
    </location>
</feature>
<feature type="region of interest" description="Disordered" evidence="1">
    <location>
        <begin position="1"/>
        <end position="31"/>
    </location>
</feature>
<gene>
    <name evidence="2" type="ORF">CEP54_014973</name>
</gene>
<name>A0A428NSB9_9HYPO</name>
<sequence length="412" mass="45550">MWEDAVSGLSTLASPPDAFPDQRPPSTSNEAGYTACDEIEWQLPALDNNGVEVCSDATSEAHQTTSVHSSVDGTANPLLPSLVQKLELGLNTGTNLTLSGNLGYDSKVRLSERFEAEDRSLGVDDGSGLYESDDYDFQTCRMASEQPSIGDETQTSSSCPNMGASPLSPQAVRSLETDYADQPLSNPFQTPDACSDDTNIAALTFQEDSEPREIALNRKITGSVQRKRDSGGIGRQSTDSNLVAPIASIGPISDNDHGIDSIIESIDNINQKDRPVKRKKHVSPGPRPHQKKQKLDRDEQVNLRAEIVIWTTEEQELTYKWDSRERLWFTNTDDPEIVKVNGEFLLSQGQDIRIKVRPNAVFMPVVIEWKGGDTFEGYDDVEEDRRLEVHYSSVTHMVLYGEGGEGMFYDDI</sequence>
<feature type="region of interest" description="Disordered" evidence="1">
    <location>
        <begin position="266"/>
        <end position="298"/>
    </location>
</feature>
<feature type="compositionally biased region" description="Basic residues" evidence="1">
    <location>
        <begin position="275"/>
        <end position="292"/>
    </location>
</feature>
<comment type="caution">
    <text evidence="2">The sequence shown here is derived from an EMBL/GenBank/DDBJ whole genome shotgun (WGS) entry which is preliminary data.</text>
</comment>
<accession>A0A428NSB9</accession>
<feature type="region of interest" description="Disordered" evidence="1">
    <location>
        <begin position="214"/>
        <end position="239"/>
    </location>
</feature>
<reference evidence="2 3" key="1">
    <citation type="submission" date="2017-06" db="EMBL/GenBank/DDBJ databases">
        <title>Comparative genomic analysis of Ambrosia Fusariam Clade fungi.</title>
        <authorList>
            <person name="Stajich J.E."/>
            <person name="Carrillo J."/>
            <person name="Kijimoto T."/>
            <person name="Eskalen A."/>
            <person name="O'Donnell K."/>
            <person name="Kasson M."/>
        </authorList>
    </citation>
    <scope>NUCLEOTIDE SEQUENCE [LARGE SCALE GENOMIC DNA]</scope>
    <source>
        <strain evidence="2 3">NRRL62584</strain>
    </source>
</reference>
<organism evidence="2 3">
    <name type="scientific">Fusarium duplospermum</name>
    <dbReference type="NCBI Taxonomy" id="1325734"/>
    <lineage>
        <taxon>Eukaryota</taxon>
        <taxon>Fungi</taxon>
        <taxon>Dikarya</taxon>
        <taxon>Ascomycota</taxon>
        <taxon>Pezizomycotina</taxon>
        <taxon>Sordariomycetes</taxon>
        <taxon>Hypocreomycetidae</taxon>
        <taxon>Hypocreales</taxon>
        <taxon>Nectriaceae</taxon>
        <taxon>Fusarium</taxon>
        <taxon>Fusarium solani species complex</taxon>
    </lineage>
</organism>
<evidence type="ECO:0000313" key="3">
    <source>
        <dbReference type="Proteomes" id="UP000288168"/>
    </source>
</evidence>
<evidence type="ECO:0000256" key="1">
    <source>
        <dbReference type="SAM" id="MobiDB-lite"/>
    </source>
</evidence>
<dbReference type="OrthoDB" id="5072374at2759"/>